<accession>A0A4P6EUF4</accession>
<gene>
    <name evidence="1" type="ORF">ET475_02555</name>
</gene>
<proteinExistence type="predicted"/>
<dbReference type="EMBL" id="CP035494">
    <property type="protein sequence ID" value="QAY61668.1"/>
    <property type="molecule type" value="Genomic_DNA"/>
</dbReference>
<reference evidence="1 2" key="1">
    <citation type="submission" date="2019-01" db="EMBL/GenBank/DDBJ databases">
        <title>Genome sequencing of strain DFW100M-13.</title>
        <authorList>
            <person name="Heo J."/>
            <person name="Kim S.-J."/>
            <person name="Kim J.-S."/>
            <person name="Hong S.-B."/>
            <person name="Kwon S.-W."/>
        </authorList>
    </citation>
    <scope>NUCLEOTIDE SEQUENCE [LARGE SCALE GENOMIC DNA]</scope>
    <source>
        <strain evidence="1 2">DFW100M-13</strain>
    </source>
</reference>
<dbReference type="AlphaFoldDB" id="A0A4P6EUF4"/>
<evidence type="ECO:0000313" key="2">
    <source>
        <dbReference type="Proteomes" id="UP000293995"/>
    </source>
</evidence>
<organism evidence="1 2">
    <name type="scientific">Microbacterium protaetiae</name>
    <dbReference type="NCBI Taxonomy" id="2509458"/>
    <lineage>
        <taxon>Bacteria</taxon>
        <taxon>Bacillati</taxon>
        <taxon>Actinomycetota</taxon>
        <taxon>Actinomycetes</taxon>
        <taxon>Micrococcales</taxon>
        <taxon>Microbacteriaceae</taxon>
        <taxon>Microbacterium</taxon>
    </lineage>
</organism>
<dbReference type="KEGG" id="mprt:ET475_02555"/>
<evidence type="ECO:0000313" key="1">
    <source>
        <dbReference type="EMBL" id="QAY61668.1"/>
    </source>
</evidence>
<sequence>MSLLAGCLASSVVLTGCADSWDRTREAPAPIGTPGAGFIPTPAPSPEATILPAAGSWAGVHPAVGYRVVLLTAGDDPATRALVAAVQAWAATEHVDLRMVHADDDHVGGITQAMDAGGDLIVVAGNDLIDPLALVSANHLDQTFLVVGAELAEPTENVTAVDWNGASFRGAGLGMSSTYDAASFTPERCAAAIRAGAAAVLSDLTGVVLWID</sequence>
<evidence type="ECO:0008006" key="3">
    <source>
        <dbReference type="Google" id="ProtNLM"/>
    </source>
</evidence>
<dbReference type="Proteomes" id="UP000293995">
    <property type="component" value="Chromosome"/>
</dbReference>
<dbReference type="OrthoDB" id="4824377at2"/>
<protein>
    <recommendedName>
        <fullName evidence="3">BMP family ABC transporter substrate-binding protein</fullName>
    </recommendedName>
</protein>
<dbReference type="Gene3D" id="3.40.50.2300">
    <property type="match status" value="1"/>
</dbReference>
<keyword evidence="2" id="KW-1185">Reference proteome</keyword>
<name>A0A4P6EUF4_9MICO</name>